<evidence type="ECO:0000313" key="2">
    <source>
        <dbReference type="Proteomes" id="UP000603865"/>
    </source>
</evidence>
<name>A0A918F2N9_9DEIO</name>
<dbReference type="PANTHER" id="PTHR30528:SF0">
    <property type="entry name" value="CYTOPLASMIC PROTEIN"/>
    <property type="match status" value="1"/>
</dbReference>
<dbReference type="Proteomes" id="UP000603865">
    <property type="component" value="Unassembled WGS sequence"/>
</dbReference>
<comment type="caution">
    <text evidence="1">The sequence shown here is derived from an EMBL/GenBank/DDBJ whole genome shotgun (WGS) entry which is preliminary data.</text>
</comment>
<evidence type="ECO:0000313" key="1">
    <source>
        <dbReference type="EMBL" id="GGQ95522.1"/>
    </source>
</evidence>
<dbReference type="PANTHER" id="PTHR30528">
    <property type="entry name" value="CYTOPLASMIC PROTEIN"/>
    <property type="match status" value="1"/>
</dbReference>
<dbReference type="InterPro" id="IPR009351">
    <property type="entry name" value="AlkZ-like"/>
</dbReference>
<proteinExistence type="predicted"/>
<dbReference type="Pfam" id="PF06224">
    <property type="entry name" value="AlkZ-like"/>
    <property type="match status" value="1"/>
</dbReference>
<reference evidence="1" key="1">
    <citation type="journal article" date="2014" name="Int. J. Syst. Evol. Microbiol.">
        <title>Complete genome sequence of Corynebacterium casei LMG S-19264T (=DSM 44701T), isolated from a smear-ripened cheese.</title>
        <authorList>
            <consortium name="US DOE Joint Genome Institute (JGI-PGF)"/>
            <person name="Walter F."/>
            <person name="Albersmeier A."/>
            <person name="Kalinowski J."/>
            <person name="Ruckert C."/>
        </authorList>
    </citation>
    <scope>NUCLEOTIDE SEQUENCE</scope>
    <source>
        <strain evidence="1">JCM 31311</strain>
    </source>
</reference>
<dbReference type="EMBL" id="BMQL01000001">
    <property type="protein sequence ID" value="GGQ95522.1"/>
    <property type="molecule type" value="Genomic_DNA"/>
</dbReference>
<organism evidence="1 2">
    <name type="scientific">Deinococcus ruber</name>
    <dbReference type="NCBI Taxonomy" id="1848197"/>
    <lineage>
        <taxon>Bacteria</taxon>
        <taxon>Thermotogati</taxon>
        <taxon>Deinococcota</taxon>
        <taxon>Deinococci</taxon>
        <taxon>Deinococcales</taxon>
        <taxon>Deinococcaceae</taxon>
        <taxon>Deinococcus</taxon>
    </lineage>
</organism>
<reference evidence="1" key="2">
    <citation type="submission" date="2020-09" db="EMBL/GenBank/DDBJ databases">
        <authorList>
            <person name="Sun Q."/>
            <person name="Ohkuma M."/>
        </authorList>
    </citation>
    <scope>NUCLEOTIDE SEQUENCE</scope>
    <source>
        <strain evidence="1">JCM 31311</strain>
    </source>
</reference>
<gene>
    <name evidence="1" type="ORF">GCM10008957_05010</name>
</gene>
<keyword evidence="2" id="KW-1185">Reference proteome</keyword>
<sequence>MPTAADLRSYALSHTLFARTDLQTAISRLGFVQADPIRAPARAQDLILMQRVRGYRAGDLERHYPALDVEEDYFPNYGFMSRPVWSLLHPRSPRTPRIELDAPGLMERVLAHVQQAGELHPRSAGEVFGRTRVENNWGGSSNAATRALEALHYAGSLRIVRRESGVKVFGPAQPSAQTLSQQERLRAVVMVLARLYAPASEAGLRLLVGLSHYGLPGLLADLRRELTAAVNDGELLRVQVDGVPYLLPADEMPEADLPAGVRLVAPFDPLVWDRRRFEHLHGWAYRFEAYTPPAKRVLGYYALPLFWQGRAVGWANLSVKGGDLLADIGWQPGVRQTAALRRALDAELSRYRTFLGLDP</sequence>
<accession>A0A918F2N9</accession>
<dbReference type="AlphaFoldDB" id="A0A918F2N9"/>
<protein>
    <recommendedName>
        <fullName evidence="3">Winged helix-turn-helix domain-containing protein</fullName>
    </recommendedName>
</protein>
<evidence type="ECO:0008006" key="3">
    <source>
        <dbReference type="Google" id="ProtNLM"/>
    </source>
</evidence>